<reference evidence="6 7" key="2">
    <citation type="submission" date="2018-11" db="EMBL/GenBank/DDBJ databases">
        <authorList>
            <consortium name="Pathogen Informatics"/>
        </authorList>
    </citation>
    <scope>NUCLEOTIDE SEQUENCE [LARGE SCALE GENOMIC DNA]</scope>
    <source>
        <strain evidence="6 7">NST_G2</strain>
    </source>
</reference>
<feature type="region of interest" description="Disordered" evidence="4">
    <location>
        <begin position="1"/>
        <end position="26"/>
    </location>
</feature>
<dbReference type="InterPro" id="IPR036458">
    <property type="entry name" value="Na:dicarbo_symporter_sf"/>
</dbReference>
<evidence type="ECO:0000256" key="2">
    <source>
        <dbReference type="ARBA" id="ARBA00022989"/>
    </source>
</evidence>
<keyword evidence="7" id="KW-1185">Reference proteome</keyword>
<gene>
    <name evidence="6" type="ORF">SSLN_LOCUS14272</name>
</gene>
<dbReference type="PANTHER" id="PTHR11958">
    <property type="entry name" value="SODIUM/DICARBOXYLATE SYMPORTER-RELATED"/>
    <property type="match status" value="1"/>
</dbReference>
<name>A0A183TCS4_SCHSO</name>
<protein>
    <submittedName>
        <fullName evidence="8">Transmembrane protein</fullName>
    </submittedName>
</protein>
<reference evidence="8" key="1">
    <citation type="submission" date="2016-06" db="UniProtKB">
        <authorList>
            <consortium name="WormBaseParasite"/>
        </authorList>
    </citation>
    <scope>IDENTIFICATION</scope>
</reference>
<evidence type="ECO:0000256" key="5">
    <source>
        <dbReference type="SAM" id="Phobius"/>
    </source>
</evidence>
<dbReference type="WBParaSite" id="SSLN_0001481401-mRNA-1">
    <property type="protein sequence ID" value="SSLN_0001481401-mRNA-1"/>
    <property type="gene ID" value="SSLN_0001481401"/>
</dbReference>
<evidence type="ECO:0000256" key="1">
    <source>
        <dbReference type="ARBA" id="ARBA00022692"/>
    </source>
</evidence>
<evidence type="ECO:0000313" key="7">
    <source>
        <dbReference type="Proteomes" id="UP000275846"/>
    </source>
</evidence>
<evidence type="ECO:0000256" key="3">
    <source>
        <dbReference type="ARBA" id="ARBA00023136"/>
    </source>
</evidence>
<evidence type="ECO:0000313" key="8">
    <source>
        <dbReference type="WBParaSite" id="SSLN_0001481401-mRNA-1"/>
    </source>
</evidence>
<dbReference type="GO" id="GO:0005313">
    <property type="term" value="F:L-glutamate transmembrane transporter activity"/>
    <property type="evidence" value="ECO:0007669"/>
    <property type="project" value="TreeGrafter"/>
</dbReference>
<dbReference type="EMBL" id="UYSU01038803">
    <property type="protein sequence ID" value="VDM00658.1"/>
    <property type="molecule type" value="Genomic_DNA"/>
</dbReference>
<dbReference type="GO" id="GO:0005886">
    <property type="term" value="C:plasma membrane"/>
    <property type="evidence" value="ECO:0007669"/>
    <property type="project" value="TreeGrafter"/>
</dbReference>
<dbReference type="InterPro" id="IPR050746">
    <property type="entry name" value="DAACS"/>
</dbReference>
<keyword evidence="1 5" id="KW-0812">Transmembrane</keyword>
<dbReference type="AlphaFoldDB" id="A0A183TCS4"/>
<accession>A0A183TCS4</accession>
<proteinExistence type="predicted"/>
<feature type="transmembrane region" description="Helical" evidence="5">
    <location>
        <begin position="72"/>
        <end position="89"/>
    </location>
</feature>
<dbReference type="Gene3D" id="1.10.3860.10">
    <property type="entry name" value="Sodium:dicarboxylate symporter"/>
    <property type="match status" value="1"/>
</dbReference>
<organism evidence="8">
    <name type="scientific">Schistocephalus solidus</name>
    <name type="common">Tapeworm</name>
    <dbReference type="NCBI Taxonomy" id="70667"/>
    <lineage>
        <taxon>Eukaryota</taxon>
        <taxon>Metazoa</taxon>
        <taxon>Spiralia</taxon>
        <taxon>Lophotrochozoa</taxon>
        <taxon>Platyhelminthes</taxon>
        <taxon>Cestoda</taxon>
        <taxon>Eucestoda</taxon>
        <taxon>Diphyllobothriidea</taxon>
        <taxon>Diphyllobothriidae</taxon>
        <taxon>Schistocephalus</taxon>
    </lineage>
</organism>
<evidence type="ECO:0000313" key="6">
    <source>
        <dbReference type="EMBL" id="VDM00658.1"/>
    </source>
</evidence>
<sequence>MVSVKENSDENLPPKYQANESEEGSVVEESKKRGGCLSCLHENLFMICILAGVLVGFALGFGLKAANPSQDAIVWIGVLLVSIAFGIAARKAGDQGRAFLELFKSVTEVVLKLVRACLLSYLWLNSPEPSPVVDFEQKLGYVVSGEPHLPLNIPLFHHDHRKMLRVPGIRLVFPSLQLRMLGCKCEKEQTGA</sequence>
<dbReference type="GO" id="GO:0015501">
    <property type="term" value="F:glutamate:sodium symporter activity"/>
    <property type="evidence" value="ECO:0007669"/>
    <property type="project" value="TreeGrafter"/>
</dbReference>
<keyword evidence="2 5" id="KW-1133">Transmembrane helix</keyword>
<feature type="transmembrane region" description="Helical" evidence="5">
    <location>
        <begin position="43"/>
        <end position="66"/>
    </location>
</feature>
<dbReference type="PANTHER" id="PTHR11958:SF63">
    <property type="entry name" value="AMINO ACID TRANSPORTER"/>
    <property type="match status" value="1"/>
</dbReference>
<evidence type="ECO:0000256" key="4">
    <source>
        <dbReference type="SAM" id="MobiDB-lite"/>
    </source>
</evidence>
<dbReference type="Proteomes" id="UP000275846">
    <property type="component" value="Unassembled WGS sequence"/>
</dbReference>
<keyword evidence="3 5" id="KW-0472">Membrane</keyword>
<dbReference type="GO" id="GO:0015175">
    <property type="term" value="F:neutral L-amino acid transmembrane transporter activity"/>
    <property type="evidence" value="ECO:0007669"/>
    <property type="project" value="TreeGrafter"/>
</dbReference>